<dbReference type="Proteomes" id="UP001597075">
    <property type="component" value="Unassembled WGS sequence"/>
</dbReference>
<reference evidence="3 4" key="1">
    <citation type="journal article" date="2019" name="Int. J. Syst. Evol. Microbiol.">
        <title>The Global Catalogue of Microorganisms (GCM) 10K type strain sequencing project: providing services to taxonomists for standard genome sequencing and annotation.</title>
        <authorList>
            <consortium name="The Broad Institute Genomics Platform"/>
            <consortium name="The Broad Institute Genome Sequencing Center for Infectious Disease"/>
            <person name="Wu L."/>
            <person name="Ma J."/>
        </authorList>
    </citation>
    <scope>NUCLEOTIDE SEQUENCE [LARGE SCALE GENOMIC DNA]</scope>
    <source>
        <strain evidence="3 4">CGMCC 1.10594</strain>
    </source>
</reference>
<dbReference type="InterPro" id="IPR058384">
    <property type="entry name" value="DUF8071"/>
</dbReference>
<sequence length="226" mass="22613">MPPSNPVPTALDRTRSSLGYLFSGLRWLAAVLAAGVVALLGWTGTGLHRLGAAVAALRGPVVRVVRGPLAALVLGRRAAVSVILAGVAPVLAVLTAGLVATTVGYHPLERWLVGTWTGTAPRVAVFVGAALLVGLAAAGAVARAGLVPTGVLVAAPVFGVAVTRYGTTVSTYGGERVVSLPEAVAIAAGVAAVGSVAVVVVGYPLGAATRRAVRIVRAERGERNVE</sequence>
<organism evidence="3 4">
    <name type="scientific">Haloplanus ruber</name>
    <dbReference type="NCBI Taxonomy" id="869892"/>
    <lineage>
        <taxon>Archaea</taxon>
        <taxon>Methanobacteriati</taxon>
        <taxon>Methanobacteriota</taxon>
        <taxon>Stenosarchaea group</taxon>
        <taxon>Halobacteria</taxon>
        <taxon>Halobacteriales</taxon>
        <taxon>Haloferacaceae</taxon>
        <taxon>Haloplanus</taxon>
    </lineage>
</organism>
<dbReference type="EMBL" id="JBHUDL010000010">
    <property type="protein sequence ID" value="MFD1634348.1"/>
    <property type="molecule type" value="Genomic_DNA"/>
</dbReference>
<gene>
    <name evidence="3" type="ORF">ACFSBJ_11500</name>
</gene>
<feature type="transmembrane region" description="Helical" evidence="1">
    <location>
        <begin position="145"/>
        <end position="163"/>
    </location>
</feature>
<feature type="transmembrane region" description="Helical" evidence="1">
    <location>
        <begin position="183"/>
        <end position="205"/>
    </location>
</feature>
<protein>
    <recommendedName>
        <fullName evidence="2">DUF8071 domain-containing protein</fullName>
    </recommendedName>
</protein>
<keyword evidence="1" id="KW-0812">Transmembrane</keyword>
<accession>A0ABD6CYQ5</accession>
<feature type="transmembrane region" description="Helical" evidence="1">
    <location>
        <begin position="20"/>
        <end position="42"/>
    </location>
</feature>
<keyword evidence="1" id="KW-0472">Membrane</keyword>
<feature type="transmembrane region" description="Helical" evidence="1">
    <location>
        <begin position="78"/>
        <end position="100"/>
    </location>
</feature>
<evidence type="ECO:0000313" key="4">
    <source>
        <dbReference type="Proteomes" id="UP001597075"/>
    </source>
</evidence>
<dbReference type="AlphaFoldDB" id="A0ABD6CYQ5"/>
<evidence type="ECO:0000313" key="3">
    <source>
        <dbReference type="EMBL" id="MFD1634348.1"/>
    </source>
</evidence>
<name>A0ABD6CYQ5_9EURY</name>
<keyword evidence="1" id="KW-1133">Transmembrane helix</keyword>
<feature type="transmembrane region" description="Helical" evidence="1">
    <location>
        <begin position="120"/>
        <end position="138"/>
    </location>
</feature>
<proteinExistence type="predicted"/>
<dbReference type="Pfam" id="PF26268">
    <property type="entry name" value="DUF8071"/>
    <property type="match status" value="1"/>
</dbReference>
<dbReference type="RefSeq" id="WP_256404599.1">
    <property type="nucleotide sequence ID" value="NZ_CP187151.1"/>
</dbReference>
<evidence type="ECO:0000256" key="1">
    <source>
        <dbReference type="SAM" id="Phobius"/>
    </source>
</evidence>
<evidence type="ECO:0000259" key="2">
    <source>
        <dbReference type="Pfam" id="PF26268"/>
    </source>
</evidence>
<keyword evidence="4" id="KW-1185">Reference proteome</keyword>
<comment type="caution">
    <text evidence="3">The sequence shown here is derived from an EMBL/GenBank/DDBJ whole genome shotgun (WGS) entry which is preliminary data.</text>
</comment>
<feature type="domain" description="DUF8071" evidence="2">
    <location>
        <begin position="74"/>
        <end position="217"/>
    </location>
</feature>